<keyword evidence="3" id="KW-1185">Reference proteome</keyword>
<gene>
    <name evidence="2" type="ORF">HMI49_08045</name>
</gene>
<dbReference type="AlphaFoldDB" id="A0A7Y4NRH1"/>
<evidence type="ECO:0000313" key="3">
    <source>
        <dbReference type="Proteomes" id="UP000563426"/>
    </source>
</evidence>
<dbReference type="Gene3D" id="1.25.40.10">
    <property type="entry name" value="Tetratricopeptide repeat domain"/>
    <property type="match status" value="1"/>
</dbReference>
<name>A0A7Y4NRH1_9BACT</name>
<evidence type="ECO:0000256" key="1">
    <source>
        <dbReference type="SAM" id="MobiDB-lite"/>
    </source>
</evidence>
<dbReference type="Proteomes" id="UP000563426">
    <property type="component" value="Unassembled WGS sequence"/>
</dbReference>
<organism evidence="2 3">
    <name type="scientific">Corallococcus exercitus</name>
    <dbReference type="NCBI Taxonomy" id="2316736"/>
    <lineage>
        <taxon>Bacteria</taxon>
        <taxon>Pseudomonadati</taxon>
        <taxon>Myxococcota</taxon>
        <taxon>Myxococcia</taxon>
        <taxon>Myxococcales</taxon>
        <taxon>Cystobacterineae</taxon>
        <taxon>Myxococcaceae</taxon>
        <taxon>Corallococcus</taxon>
    </lineage>
</organism>
<protein>
    <submittedName>
        <fullName evidence="2">Pilus assembly protein PilG</fullName>
    </submittedName>
</protein>
<proteinExistence type="predicted"/>
<reference evidence="2 3" key="1">
    <citation type="submission" date="2020-05" db="EMBL/GenBank/DDBJ databases">
        <authorList>
            <person name="Whitworth D."/>
        </authorList>
    </citation>
    <scope>NUCLEOTIDE SEQUENCE [LARGE SCALE GENOMIC DNA]</scope>
    <source>
        <strain evidence="2 3">AB043B</strain>
    </source>
</reference>
<sequence>MLKVLELLRFAPGLLLVAVMSAPPGRPPQKQGGGPLLPRPGLLQTVFKSQQGLVTDYFWIMMMNRIGAAYRPDQYRDVYDYADLITDLDPKFRQAYLYGGITIPVHLGREKYANTEESTRLLRKGLTHLPDNEQLAFQLAYNLMFFDQKYKEAADIIQGLSKRPDAPAWYSALATRLYAQSGDFDSSLSLSMALRDGAQDEETRDFYARRVEEIHQERLLRTLDAAIQRYKAREGHLPDDLTALVSAGDLPALPEDPLGGKLYLGEDGRAYSDAVRFRMELIQDQHDENGVRVVPKPRVTSHDESQP</sequence>
<dbReference type="EMBL" id="JABFJV010000030">
    <property type="protein sequence ID" value="NOK33143.1"/>
    <property type="molecule type" value="Genomic_DNA"/>
</dbReference>
<evidence type="ECO:0000313" key="2">
    <source>
        <dbReference type="EMBL" id="NOK33143.1"/>
    </source>
</evidence>
<feature type="region of interest" description="Disordered" evidence="1">
    <location>
        <begin position="288"/>
        <end position="307"/>
    </location>
</feature>
<accession>A0A7Y4NRH1</accession>
<dbReference type="InterPro" id="IPR011990">
    <property type="entry name" value="TPR-like_helical_dom_sf"/>
</dbReference>
<dbReference type="RefSeq" id="WP_171433744.1">
    <property type="nucleotide sequence ID" value="NZ_JABFJV010000030.1"/>
</dbReference>
<comment type="caution">
    <text evidence="2">The sequence shown here is derived from an EMBL/GenBank/DDBJ whole genome shotgun (WGS) entry which is preliminary data.</text>
</comment>